<name>A0A6A6TXM0_9PEZI</name>
<dbReference type="SUPFAM" id="SSF54695">
    <property type="entry name" value="POZ domain"/>
    <property type="match status" value="1"/>
</dbReference>
<dbReference type="InterPro" id="IPR011333">
    <property type="entry name" value="SKP1/BTB/POZ_sf"/>
</dbReference>
<evidence type="ECO:0000313" key="3">
    <source>
        <dbReference type="Proteomes" id="UP000799302"/>
    </source>
</evidence>
<dbReference type="CDD" id="cd18186">
    <property type="entry name" value="BTB_POZ_ZBTB_KLHL-like"/>
    <property type="match status" value="1"/>
</dbReference>
<keyword evidence="3" id="KW-1185">Reference proteome</keyword>
<organism evidence="2 3">
    <name type="scientific">Microthyrium microscopicum</name>
    <dbReference type="NCBI Taxonomy" id="703497"/>
    <lineage>
        <taxon>Eukaryota</taxon>
        <taxon>Fungi</taxon>
        <taxon>Dikarya</taxon>
        <taxon>Ascomycota</taxon>
        <taxon>Pezizomycotina</taxon>
        <taxon>Dothideomycetes</taxon>
        <taxon>Dothideomycetes incertae sedis</taxon>
        <taxon>Microthyriales</taxon>
        <taxon>Microthyriaceae</taxon>
        <taxon>Microthyrium</taxon>
    </lineage>
</organism>
<evidence type="ECO:0000313" key="2">
    <source>
        <dbReference type="EMBL" id="KAF2663588.1"/>
    </source>
</evidence>
<dbReference type="Pfam" id="PF00651">
    <property type="entry name" value="BTB"/>
    <property type="match status" value="1"/>
</dbReference>
<dbReference type="EMBL" id="MU004245">
    <property type="protein sequence ID" value="KAF2663588.1"/>
    <property type="molecule type" value="Genomic_DNA"/>
</dbReference>
<dbReference type="PROSITE" id="PS50097">
    <property type="entry name" value="BTB"/>
    <property type="match status" value="1"/>
</dbReference>
<reference evidence="2" key="1">
    <citation type="journal article" date="2020" name="Stud. Mycol.">
        <title>101 Dothideomycetes genomes: a test case for predicting lifestyles and emergence of pathogens.</title>
        <authorList>
            <person name="Haridas S."/>
            <person name="Albert R."/>
            <person name="Binder M."/>
            <person name="Bloem J."/>
            <person name="Labutti K."/>
            <person name="Salamov A."/>
            <person name="Andreopoulos B."/>
            <person name="Baker S."/>
            <person name="Barry K."/>
            <person name="Bills G."/>
            <person name="Bluhm B."/>
            <person name="Cannon C."/>
            <person name="Castanera R."/>
            <person name="Culley D."/>
            <person name="Daum C."/>
            <person name="Ezra D."/>
            <person name="Gonzalez J."/>
            <person name="Henrissat B."/>
            <person name="Kuo A."/>
            <person name="Liang C."/>
            <person name="Lipzen A."/>
            <person name="Lutzoni F."/>
            <person name="Magnuson J."/>
            <person name="Mondo S."/>
            <person name="Nolan M."/>
            <person name="Ohm R."/>
            <person name="Pangilinan J."/>
            <person name="Park H.-J."/>
            <person name="Ramirez L."/>
            <person name="Alfaro M."/>
            <person name="Sun H."/>
            <person name="Tritt A."/>
            <person name="Yoshinaga Y."/>
            <person name="Zwiers L.-H."/>
            <person name="Turgeon B."/>
            <person name="Goodwin S."/>
            <person name="Spatafora J."/>
            <person name="Crous P."/>
            <person name="Grigoriev I."/>
        </authorList>
    </citation>
    <scope>NUCLEOTIDE SEQUENCE</scope>
    <source>
        <strain evidence="2">CBS 115976</strain>
    </source>
</reference>
<evidence type="ECO:0000259" key="1">
    <source>
        <dbReference type="PROSITE" id="PS50097"/>
    </source>
</evidence>
<dbReference type="PANTHER" id="PTHR24413">
    <property type="entry name" value="SPECKLE-TYPE POZ PROTEIN"/>
    <property type="match status" value="1"/>
</dbReference>
<dbReference type="SMART" id="SM00225">
    <property type="entry name" value="BTB"/>
    <property type="match status" value="1"/>
</dbReference>
<dbReference type="Proteomes" id="UP000799302">
    <property type="component" value="Unassembled WGS sequence"/>
</dbReference>
<dbReference type="Gene3D" id="3.30.710.10">
    <property type="entry name" value="Potassium Channel Kv1.1, Chain A"/>
    <property type="match status" value="1"/>
</dbReference>
<dbReference type="InterPro" id="IPR000210">
    <property type="entry name" value="BTB/POZ_dom"/>
</dbReference>
<protein>
    <recommendedName>
        <fullName evidence="1">BTB domain-containing protein</fullName>
    </recommendedName>
</protein>
<dbReference type="OrthoDB" id="6359816at2759"/>
<dbReference type="AlphaFoldDB" id="A0A6A6TXM0"/>
<feature type="domain" description="BTB" evidence="1">
    <location>
        <begin position="24"/>
        <end position="83"/>
    </location>
</feature>
<proteinExistence type="predicted"/>
<gene>
    <name evidence="2" type="ORF">BT63DRAFT_465778</name>
</gene>
<accession>A0A6A6TXM0</accession>
<sequence length="291" mass="33610">MPFRKRPSGFDHSLGPTFDTEKFSDLTVKCGDKSWRLHRVILSAHSPVFEAACSQDFKEAHTGLFIIQEQDPRIAEVVLKMMYKAHDSHRLFRDLFENLATEGISNPYTIWVDLYKCADFFQIEWLLSYIEEVMLEYAEQNLNPLYSTGASRLEYVVPNLQDQGGPRDAKEVADFVEGIRYAIGIFGADSVIRRFERLLYFCAPELPILMVSKCWKKLCQDAETALFTSRVFSLHFCGETYACQDLEILELPEGCWGCDHVLTEISARTPTDPARYYCNTCWPILREWLHS</sequence>